<reference evidence="1 2" key="1">
    <citation type="journal article" date="2017" name="Chemistry">
        <title>Isolation, Biosynthesis and Chemical Modifications of Rubterolones A-F: Rare Tropolone Alkaloids from Actinomadura sp. 5-2.</title>
        <authorList>
            <person name="Guo H."/>
            <person name="Benndorf R."/>
            <person name="Leichnitz D."/>
            <person name="Klassen J.L."/>
            <person name="Vollmers J."/>
            <person name="Gorls H."/>
            <person name="Steinacker M."/>
            <person name="Weigel C."/>
            <person name="Dahse H.M."/>
            <person name="Kaster A.K."/>
            <person name="de Beer Z.W."/>
            <person name="Poulsen M."/>
            <person name="Beemelmanns C."/>
        </authorList>
    </citation>
    <scope>NUCLEOTIDE SEQUENCE [LARGE SCALE GENOMIC DNA]</scope>
    <source>
        <strain evidence="1 2">5-2</strain>
    </source>
</reference>
<protein>
    <submittedName>
        <fullName evidence="1">Uncharacterized protein</fullName>
    </submittedName>
</protein>
<gene>
    <name evidence="1" type="ORF">BTM25_51800</name>
</gene>
<organism evidence="1 2">
    <name type="scientific">Actinomadura rubteroloni</name>
    <dbReference type="NCBI Taxonomy" id="1926885"/>
    <lineage>
        <taxon>Bacteria</taxon>
        <taxon>Bacillati</taxon>
        <taxon>Actinomycetota</taxon>
        <taxon>Actinomycetes</taxon>
        <taxon>Streptosporangiales</taxon>
        <taxon>Thermomonosporaceae</taxon>
        <taxon>Actinomadura</taxon>
    </lineage>
</organism>
<name>A0A2P4UD54_9ACTN</name>
<evidence type="ECO:0000313" key="2">
    <source>
        <dbReference type="Proteomes" id="UP000242367"/>
    </source>
</evidence>
<dbReference type="EMBL" id="MTBP01000004">
    <property type="protein sequence ID" value="POM22974.1"/>
    <property type="molecule type" value="Genomic_DNA"/>
</dbReference>
<accession>A0A2P4UD54</accession>
<comment type="caution">
    <text evidence="1">The sequence shown here is derived from an EMBL/GenBank/DDBJ whole genome shotgun (WGS) entry which is preliminary data.</text>
</comment>
<evidence type="ECO:0000313" key="1">
    <source>
        <dbReference type="EMBL" id="POM22974.1"/>
    </source>
</evidence>
<sequence>MITGERNALCLDGPYHGALVRVEQEVGAVEIPDPTEAFGGRARYRITRERVHHPSRHAPFVVLRWTGDD</sequence>
<proteinExistence type="predicted"/>
<keyword evidence="2" id="KW-1185">Reference proteome</keyword>
<dbReference type="RefSeq" id="WP_103565648.1">
    <property type="nucleotide sequence ID" value="NZ_MTBP01000004.1"/>
</dbReference>
<dbReference type="Proteomes" id="UP000242367">
    <property type="component" value="Unassembled WGS sequence"/>
</dbReference>
<dbReference type="AlphaFoldDB" id="A0A2P4UD54"/>